<name>A0A2U1D907_9LACO</name>
<dbReference type="EMBL" id="QEKT01000005">
    <property type="protein sequence ID" value="PVY84174.1"/>
    <property type="molecule type" value="Genomic_DNA"/>
</dbReference>
<gene>
    <name evidence="2" type="ORF">C7384_10552</name>
</gene>
<accession>A0A2U1D907</accession>
<dbReference type="InterPro" id="IPR050270">
    <property type="entry name" value="DegV_domain_contain"/>
</dbReference>
<dbReference type="SMART" id="SM01121">
    <property type="entry name" value="Dak1_2"/>
    <property type="match status" value="1"/>
</dbReference>
<dbReference type="InterPro" id="IPR036117">
    <property type="entry name" value="DhaL_dom_sf"/>
</dbReference>
<reference evidence="2 3" key="1">
    <citation type="submission" date="2018-04" db="EMBL/GenBank/DDBJ databases">
        <title>Genomic Encyclopedia of Type Strains, Phase IV (KMG-IV): sequencing the most valuable type-strain genomes for metagenomic binning, comparative biology and taxonomic classification.</title>
        <authorList>
            <person name="Goeker M."/>
        </authorList>
    </citation>
    <scope>NUCLEOTIDE SEQUENCE [LARGE SCALE GENOMIC DNA]</scope>
    <source>
        <strain evidence="2 3">DSM 28795</strain>
    </source>
</reference>
<dbReference type="NCBIfam" id="TIGR03599">
    <property type="entry name" value="YloV"/>
    <property type="match status" value="1"/>
</dbReference>
<dbReference type="Gene3D" id="1.25.40.340">
    <property type="match status" value="1"/>
</dbReference>
<dbReference type="RefSeq" id="WP_089938751.1">
    <property type="nucleotide sequence ID" value="NZ_CAKOEX010000004.1"/>
</dbReference>
<dbReference type="PANTHER" id="PTHR33434">
    <property type="entry name" value="DEGV DOMAIN-CONTAINING PROTEIN DR_1986-RELATED"/>
    <property type="match status" value="1"/>
</dbReference>
<dbReference type="SUPFAM" id="SSF101473">
    <property type="entry name" value="DhaL-like"/>
    <property type="match status" value="1"/>
</dbReference>
<comment type="caution">
    <text evidence="2">The sequence shown here is derived from an EMBL/GenBank/DDBJ whole genome shotgun (WGS) entry which is preliminary data.</text>
</comment>
<dbReference type="PANTHER" id="PTHR33434:SF4">
    <property type="entry name" value="PHOSPHATASE PROTEIN"/>
    <property type="match status" value="1"/>
</dbReference>
<keyword evidence="3" id="KW-1185">Reference proteome</keyword>
<evidence type="ECO:0000313" key="2">
    <source>
        <dbReference type="EMBL" id="PVY84174.1"/>
    </source>
</evidence>
<dbReference type="InterPro" id="IPR033470">
    <property type="entry name" value="FakA-like_C"/>
</dbReference>
<dbReference type="OrthoDB" id="9760324at2"/>
<evidence type="ECO:0000313" key="3">
    <source>
        <dbReference type="Proteomes" id="UP000245433"/>
    </source>
</evidence>
<organism evidence="2 3">
    <name type="scientific">Convivina intestini</name>
    <dbReference type="NCBI Taxonomy" id="1505726"/>
    <lineage>
        <taxon>Bacteria</taxon>
        <taxon>Bacillati</taxon>
        <taxon>Bacillota</taxon>
        <taxon>Bacilli</taxon>
        <taxon>Lactobacillales</taxon>
        <taxon>Lactobacillaceae</taxon>
        <taxon>Convivina</taxon>
    </lineage>
</organism>
<dbReference type="GO" id="GO:0006071">
    <property type="term" value="P:glycerol metabolic process"/>
    <property type="evidence" value="ECO:0007669"/>
    <property type="project" value="InterPro"/>
</dbReference>
<dbReference type="Pfam" id="PF21645">
    <property type="entry name" value="FakA-like_M"/>
    <property type="match status" value="1"/>
</dbReference>
<dbReference type="PROSITE" id="PS51480">
    <property type="entry name" value="DHAL"/>
    <property type="match status" value="1"/>
</dbReference>
<dbReference type="InterPro" id="IPR004007">
    <property type="entry name" value="DhaL_dom"/>
</dbReference>
<protein>
    <recommendedName>
        <fullName evidence="1">DhaL domain-containing protein</fullName>
    </recommendedName>
</protein>
<proteinExistence type="predicted"/>
<sequence length="568" mass="60859">MTSKKVTTITNVEFGKMINAAAAMLAANAEKINKLNVFPVPDGDTGTNMSLSMASGAQYERDALDTQIGALAKATSKGLLMGARGNSGVILSQIFRGFANSVADKDTMSARDLADALMEAAQVAYKSVMKPTEGTILTVIREAASQANQSAKETDDVVALMAAVTDAAQTALDSTPDLLPVLKEVGVVDSGGQGLVFVLRAFYEVLSGQFNEDELTAPDNAELDRMVENLHAGAQADSNLDPADIKYGYCTEIMVEIARGTTFDKQFDYQEFYDYLAQLGDSLLVINDDEIVKVHVHTEDPGSVLHWGTEYGSLVKVKVDNMRDQQQAVIDEQKRQDAQQSGQVPQATKVPDVAVIAVAAGDGVAELFRSLGVYTVISGGQTMNPSTADIVQAIQESGAKAAVVLPNNSNIFMAAEQSVDLAGVPVEVVKSRTVQQGLSAMLGYNPEGSLADNAAEMTALLAEVKSAQITQAVRDTSLNGREIQHGDWLGIVDGEIEVVGKKLMTVATDTIQAMLDDDSEIVTVIYGQDAKKRDAESLMKWVQDYDEDLETEIHDGKQPLYPFLISVE</sequence>
<dbReference type="InterPro" id="IPR048394">
    <property type="entry name" value="FakA-like_M"/>
</dbReference>
<evidence type="ECO:0000259" key="1">
    <source>
        <dbReference type="PROSITE" id="PS51480"/>
    </source>
</evidence>
<dbReference type="Proteomes" id="UP000245433">
    <property type="component" value="Unassembled WGS sequence"/>
</dbReference>
<dbReference type="Pfam" id="PF13684">
    <property type="entry name" value="FakA-like_C"/>
    <property type="match status" value="1"/>
</dbReference>
<dbReference type="AlphaFoldDB" id="A0A2U1D907"/>
<dbReference type="GO" id="GO:0004371">
    <property type="term" value="F:glycerone kinase activity"/>
    <property type="evidence" value="ECO:0007669"/>
    <property type="project" value="InterPro"/>
</dbReference>
<dbReference type="SMART" id="SM01120">
    <property type="entry name" value="Dak2"/>
    <property type="match status" value="1"/>
</dbReference>
<dbReference type="InterPro" id="IPR019986">
    <property type="entry name" value="YloV-like"/>
</dbReference>
<feature type="domain" description="DhaL" evidence="1">
    <location>
        <begin position="12"/>
        <end position="204"/>
    </location>
</feature>
<dbReference type="Pfam" id="PF02734">
    <property type="entry name" value="Dak2"/>
    <property type="match status" value="1"/>
</dbReference>